<dbReference type="EC" id="2.7.13.3" evidence="3"/>
<evidence type="ECO:0000256" key="8">
    <source>
        <dbReference type="SAM" id="Phobius"/>
    </source>
</evidence>
<keyword evidence="13" id="KW-1185">Reference proteome</keyword>
<reference evidence="12 14" key="2">
    <citation type="submission" date="2017-12" db="EMBL/GenBank/DDBJ databases">
        <authorList>
            <person name="Paulsen S."/>
            <person name="Gram L.K."/>
        </authorList>
    </citation>
    <scope>NUCLEOTIDE SEQUENCE [LARGE SCALE GENOMIC DNA]</scope>
    <source>
        <strain evidence="12 14">S2897</strain>
    </source>
</reference>
<comment type="caution">
    <text evidence="11">The sequence shown here is derived from an EMBL/GenBank/DDBJ whole genome shotgun (WGS) entry which is preliminary data.</text>
</comment>
<evidence type="ECO:0000256" key="4">
    <source>
        <dbReference type="ARBA" id="ARBA00022553"/>
    </source>
</evidence>
<dbReference type="PANTHER" id="PTHR43065:SF47">
    <property type="match status" value="1"/>
</dbReference>
<feature type="domain" description="Histidine kinase" evidence="9">
    <location>
        <begin position="306"/>
        <end position="537"/>
    </location>
</feature>
<keyword evidence="6" id="KW-0418">Kinase</keyword>
<dbReference type="Pfam" id="PF00672">
    <property type="entry name" value="HAMP"/>
    <property type="match status" value="1"/>
</dbReference>
<organism evidence="11 13">
    <name type="scientific">Pseudoalteromonas ruthenica</name>
    <dbReference type="NCBI Taxonomy" id="151081"/>
    <lineage>
        <taxon>Bacteria</taxon>
        <taxon>Pseudomonadati</taxon>
        <taxon>Pseudomonadota</taxon>
        <taxon>Gammaproteobacteria</taxon>
        <taxon>Alteromonadales</taxon>
        <taxon>Pseudoalteromonadaceae</taxon>
        <taxon>Pseudoalteromonas</taxon>
    </lineage>
</organism>
<feature type="transmembrane region" description="Helical" evidence="8">
    <location>
        <begin position="13"/>
        <end position="36"/>
    </location>
</feature>
<dbReference type="InterPro" id="IPR036890">
    <property type="entry name" value="HATPase_C_sf"/>
</dbReference>
<dbReference type="InterPro" id="IPR003661">
    <property type="entry name" value="HisK_dim/P_dom"/>
</dbReference>
<evidence type="ECO:0000313" key="11">
    <source>
        <dbReference type="EMBL" id="KJY97146.1"/>
    </source>
</evidence>
<evidence type="ECO:0000256" key="6">
    <source>
        <dbReference type="ARBA" id="ARBA00022777"/>
    </source>
</evidence>
<dbReference type="SUPFAM" id="SSF47384">
    <property type="entry name" value="Homodimeric domain of signal transducing histidine kinase"/>
    <property type="match status" value="1"/>
</dbReference>
<evidence type="ECO:0000256" key="7">
    <source>
        <dbReference type="SAM" id="Coils"/>
    </source>
</evidence>
<dbReference type="PANTHER" id="PTHR43065">
    <property type="entry name" value="SENSOR HISTIDINE KINASE"/>
    <property type="match status" value="1"/>
</dbReference>
<keyword evidence="7" id="KW-0175">Coiled coil</keyword>
<dbReference type="CDD" id="cd06225">
    <property type="entry name" value="HAMP"/>
    <property type="match status" value="1"/>
</dbReference>
<evidence type="ECO:0000256" key="5">
    <source>
        <dbReference type="ARBA" id="ARBA00022679"/>
    </source>
</evidence>
<dbReference type="Proteomes" id="UP000033664">
    <property type="component" value="Unassembled WGS sequence"/>
</dbReference>
<dbReference type="EMBL" id="JXXZ01000013">
    <property type="protein sequence ID" value="KJY97146.1"/>
    <property type="molecule type" value="Genomic_DNA"/>
</dbReference>
<protein>
    <recommendedName>
        <fullName evidence="3">histidine kinase</fullName>
        <ecNumber evidence="3">2.7.13.3</ecNumber>
    </recommendedName>
</protein>
<reference evidence="14" key="3">
    <citation type="submission" date="2019-06" db="EMBL/GenBank/DDBJ databases">
        <title>Co-occurence of chitin degradation, pigmentation and bioactivity in marine Pseudoalteromonas.</title>
        <authorList>
            <person name="Sonnenschein E.C."/>
            <person name="Bech P.K."/>
        </authorList>
    </citation>
    <scope>NUCLEOTIDE SEQUENCE [LARGE SCALE GENOMIC DNA]</scope>
    <source>
        <strain evidence="14">S2897</strain>
    </source>
</reference>
<feature type="coiled-coil region" evidence="7">
    <location>
        <begin position="235"/>
        <end position="290"/>
    </location>
</feature>
<dbReference type="eggNOG" id="COG4191">
    <property type="taxonomic scope" value="Bacteria"/>
</dbReference>
<reference evidence="11 13" key="1">
    <citation type="journal article" date="2015" name="BMC Genomics">
        <title>Genome mining reveals unlocked bioactive potential of marine Gram-negative bacteria.</title>
        <authorList>
            <person name="Machado H."/>
            <person name="Sonnenschein E.C."/>
            <person name="Melchiorsen J."/>
            <person name="Gram L."/>
        </authorList>
    </citation>
    <scope>NUCLEOTIDE SEQUENCE [LARGE SCALE GENOMIC DNA]</scope>
    <source>
        <strain evidence="11 13">S3137</strain>
    </source>
</reference>
<dbReference type="PROSITE" id="PS50885">
    <property type="entry name" value="HAMP"/>
    <property type="match status" value="1"/>
</dbReference>
<evidence type="ECO:0000256" key="3">
    <source>
        <dbReference type="ARBA" id="ARBA00012438"/>
    </source>
</evidence>
<name>A0A0F4PSA4_9GAMM</name>
<accession>A0A0F4PSA4</accession>
<dbReference type="GO" id="GO:0000155">
    <property type="term" value="F:phosphorelay sensor kinase activity"/>
    <property type="evidence" value="ECO:0007669"/>
    <property type="project" value="InterPro"/>
</dbReference>
<dbReference type="Gene3D" id="3.30.565.10">
    <property type="entry name" value="Histidine kinase-like ATPase, C-terminal domain"/>
    <property type="match status" value="1"/>
</dbReference>
<dbReference type="SMART" id="SM00387">
    <property type="entry name" value="HATPase_c"/>
    <property type="match status" value="1"/>
</dbReference>
<dbReference type="STRING" id="151081.TW72_15070"/>
<keyword evidence="8" id="KW-0812">Transmembrane</keyword>
<keyword evidence="4" id="KW-0597">Phosphoprotein</keyword>
<evidence type="ECO:0000313" key="12">
    <source>
        <dbReference type="EMBL" id="TMP87834.1"/>
    </source>
</evidence>
<dbReference type="Proteomes" id="UP000305874">
    <property type="component" value="Unassembled WGS sequence"/>
</dbReference>
<evidence type="ECO:0000313" key="14">
    <source>
        <dbReference type="Proteomes" id="UP000305874"/>
    </source>
</evidence>
<dbReference type="Gene3D" id="1.10.287.130">
    <property type="match status" value="1"/>
</dbReference>
<dbReference type="InterPro" id="IPR003594">
    <property type="entry name" value="HATPase_dom"/>
</dbReference>
<evidence type="ECO:0000256" key="2">
    <source>
        <dbReference type="ARBA" id="ARBA00004370"/>
    </source>
</evidence>
<dbReference type="SMART" id="SM00304">
    <property type="entry name" value="HAMP"/>
    <property type="match status" value="1"/>
</dbReference>
<evidence type="ECO:0000256" key="1">
    <source>
        <dbReference type="ARBA" id="ARBA00000085"/>
    </source>
</evidence>
<dbReference type="InterPro" id="IPR003660">
    <property type="entry name" value="HAMP_dom"/>
</dbReference>
<dbReference type="PROSITE" id="PS50109">
    <property type="entry name" value="HIS_KIN"/>
    <property type="match status" value="1"/>
</dbReference>
<dbReference type="Pfam" id="PF02518">
    <property type="entry name" value="HATPase_c"/>
    <property type="match status" value="1"/>
</dbReference>
<keyword evidence="8" id="KW-1133">Transmembrane helix</keyword>
<dbReference type="CDD" id="cd00082">
    <property type="entry name" value="HisKA"/>
    <property type="match status" value="1"/>
</dbReference>
<dbReference type="PATRIC" id="fig|151081.8.peg.694"/>
<dbReference type="InterPro" id="IPR036097">
    <property type="entry name" value="HisK_dim/P_sf"/>
</dbReference>
<dbReference type="InterPro" id="IPR005467">
    <property type="entry name" value="His_kinase_dom"/>
</dbReference>
<dbReference type="GO" id="GO:0016020">
    <property type="term" value="C:membrane"/>
    <property type="evidence" value="ECO:0007669"/>
    <property type="project" value="UniProtKB-SubCell"/>
</dbReference>
<proteinExistence type="predicted"/>
<dbReference type="SUPFAM" id="SSF55874">
    <property type="entry name" value="ATPase domain of HSP90 chaperone/DNA topoisomerase II/histidine kinase"/>
    <property type="match status" value="1"/>
</dbReference>
<reference evidence="12" key="4">
    <citation type="submission" date="2019-09" db="EMBL/GenBank/DDBJ databases">
        <title>Co-occurence of chitin degradation, pigmentation and bioactivity in marine Pseudoalteromonas.</title>
        <authorList>
            <person name="Sonnenschein E.C."/>
            <person name="Bech P.K."/>
        </authorList>
    </citation>
    <scope>NUCLEOTIDE SEQUENCE</scope>
    <source>
        <strain evidence="12">S2897</strain>
    </source>
</reference>
<evidence type="ECO:0000259" key="10">
    <source>
        <dbReference type="PROSITE" id="PS50885"/>
    </source>
</evidence>
<gene>
    <name evidence="12" type="ORF">CWC05_05945</name>
    <name evidence="11" type="ORF">TW72_15070</name>
</gene>
<comment type="catalytic activity">
    <reaction evidence="1">
        <text>ATP + protein L-histidine = ADP + protein N-phospho-L-histidine.</text>
        <dbReference type="EC" id="2.7.13.3"/>
    </reaction>
</comment>
<comment type="subcellular location">
    <subcellularLocation>
        <location evidence="2">Membrane</location>
    </subcellularLocation>
</comment>
<dbReference type="EMBL" id="PNCG01000004">
    <property type="protein sequence ID" value="TMP87834.1"/>
    <property type="molecule type" value="Genomic_DNA"/>
</dbReference>
<keyword evidence="5" id="KW-0808">Transferase</keyword>
<dbReference type="GeneID" id="58229820"/>
<evidence type="ECO:0000313" key="13">
    <source>
        <dbReference type="Proteomes" id="UP000033664"/>
    </source>
</evidence>
<sequence length="539" mass="60260">MSIQGSTTSIRKALIYAVMSVASLSLILSITISTYIDIQEQREQLEERVETFAELTAFNAQVTVLFDDSKTEEQRLQAFQAVEAIKNIHIYRIDEFNDEVEFFASYNAPRTPPVPVKTKRLESIGKGEVEDGHLEIIKAITNQDNTIGYVYVRASLESIENYLHRKIIIDIMLSVAVLVVAYVIARIFQRHIGNPIDTLSQLLQDVAKNRNYTVRAPSSNIAELNQLALSVNTMLRRTEKQIERNETDKKEIEALNQSLEEKVNLRTDALRDANQELLSTLERMHQYQNQIVENEKMASLGQMVAGVAHEVNTPLGLGITASTLMRDKLGDIRHSFEEKTLTSQQLGRFLVDGEENLSLIYRNLNRAAELIASFKKVAVTQDSESITDVNLSALIGEVMISMRADLDDISPQINVHCPEDLHIQSKSGPIQQILQQLISNSLIHAFKDHPDPRIDIDVQTDSGQLQIDYRDNGSGISETLKPRVFDPFVTTKRGSGGSGLGLHLVYNLVTQALGGKVLLAPEHKQGSHFIVQIPLSGVQ</sequence>
<keyword evidence="8" id="KW-0472">Membrane</keyword>
<feature type="domain" description="HAMP" evidence="10">
    <location>
        <begin position="190"/>
        <end position="243"/>
    </location>
</feature>
<dbReference type="Gene3D" id="6.10.340.10">
    <property type="match status" value="1"/>
</dbReference>
<dbReference type="AlphaFoldDB" id="A0A0F4PSA4"/>
<dbReference type="OrthoDB" id="2521613at2"/>
<evidence type="ECO:0000259" key="9">
    <source>
        <dbReference type="PROSITE" id="PS50109"/>
    </source>
</evidence>
<dbReference type="PRINTS" id="PR00344">
    <property type="entry name" value="BCTRLSENSOR"/>
</dbReference>
<dbReference type="RefSeq" id="WP_022944135.1">
    <property type="nucleotide sequence ID" value="NZ_JXXY01000003.1"/>
</dbReference>
<dbReference type="InterPro" id="IPR004358">
    <property type="entry name" value="Sig_transdc_His_kin-like_C"/>
</dbReference>